<evidence type="ECO:0000313" key="1">
    <source>
        <dbReference type="EMBL" id="SCZ56403.1"/>
    </source>
</evidence>
<keyword evidence="2" id="KW-1185">Reference proteome</keyword>
<dbReference type="AlphaFoldDB" id="A0A1G5Q3J3"/>
<dbReference type="Proteomes" id="UP000199648">
    <property type="component" value="Unassembled WGS sequence"/>
</dbReference>
<reference evidence="1 2" key="1">
    <citation type="submission" date="2016-10" db="EMBL/GenBank/DDBJ databases">
        <authorList>
            <person name="de Groot N.N."/>
        </authorList>
    </citation>
    <scope>NUCLEOTIDE SEQUENCE [LARGE SCALE GENOMIC DNA]</scope>
    <source>
        <strain evidence="1 2">HLD2</strain>
    </source>
</reference>
<accession>A0A1G5Q3J3</accession>
<evidence type="ECO:0000313" key="2">
    <source>
        <dbReference type="Proteomes" id="UP000199648"/>
    </source>
</evidence>
<proteinExistence type="predicted"/>
<dbReference type="EMBL" id="FMWD01000003">
    <property type="protein sequence ID" value="SCZ56403.1"/>
    <property type="molecule type" value="Genomic_DNA"/>
</dbReference>
<gene>
    <name evidence="1" type="ORF">SAMN03097708_01352</name>
</gene>
<sequence>MVFMHPLDDTPHGILGCWFAEPLERSAAEQLLKAADSRQTRLARHRASCRVCRLMRMVAHFWLELDIEGEFERLAEEPCAGAHERILARQIYGQLLMSRRLAGAHEQLQTAFAAASDLYAPGDYFLTMRRNALLRHLPLSRQPHPPLGLQQLLTTAAVAAQLQRSAPSYRPGPFDHSDTFG</sequence>
<name>A0A1G5Q3J3_9GAMM</name>
<organism evidence="1 2">
    <name type="scientific">Thiohalomonas denitrificans</name>
    <dbReference type="NCBI Taxonomy" id="415747"/>
    <lineage>
        <taxon>Bacteria</taxon>
        <taxon>Pseudomonadati</taxon>
        <taxon>Pseudomonadota</taxon>
        <taxon>Gammaproteobacteria</taxon>
        <taxon>Thiohalomonadales</taxon>
        <taxon>Thiohalomonadaceae</taxon>
        <taxon>Thiohalomonas</taxon>
    </lineage>
</organism>
<protein>
    <submittedName>
        <fullName evidence="1">Uncharacterized protein</fullName>
    </submittedName>
</protein>